<dbReference type="RefSeq" id="WP_008125291.1">
    <property type="nucleotide sequence ID" value="NZ_ADEF01000052.1"/>
</dbReference>
<dbReference type="Gene3D" id="2.40.170.20">
    <property type="entry name" value="TonB-dependent receptor, beta-barrel domain"/>
    <property type="match status" value="1"/>
</dbReference>
<dbReference type="EMBL" id="ADEF01000052">
    <property type="protein sequence ID" value="EFA96907.1"/>
    <property type="molecule type" value="Genomic_DNA"/>
</dbReference>
<evidence type="ECO:0000256" key="6">
    <source>
        <dbReference type="ARBA" id="ARBA00023136"/>
    </source>
</evidence>
<evidence type="ECO:0000256" key="5">
    <source>
        <dbReference type="ARBA" id="ARBA00023077"/>
    </source>
</evidence>
<dbReference type="InterPro" id="IPR036942">
    <property type="entry name" value="Beta-barrel_TonB_sf"/>
</dbReference>
<dbReference type="SUPFAM" id="SSF56935">
    <property type="entry name" value="Porins"/>
    <property type="match status" value="1"/>
</dbReference>
<dbReference type="InterPro" id="IPR012910">
    <property type="entry name" value="Plug_dom"/>
</dbReference>
<dbReference type="NCBIfam" id="TIGR04056">
    <property type="entry name" value="OMP_RagA_SusC"/>
    <property type="match status" value="1"/>
</dbReference>
<dbReference type="InterPro" id="IPR008969">
    <property type="entry name" value="CarboxyPept-like_regulatory"/>
</dbReference>
<dbReference type="InterPro" id="IPR039426">
    <property type="entry name" value="TonB-dep_rcpt-like"/>
</dbReference>
<sequence length="1103" mass="124848">MREEAYKVKRDFLVLLKRCHLRICMLCVLFVPPSQYVQSTYADSLTREFYNGQKVSQKRHVSGIIVDEKGEPLIGVTVAVKNGKNMCLTDAEGHFNIWLNSNESTLVISYIGMKTMEVAALHDGPLKIVMKVDDNPLNEVIVTGYQTLSRERTTGSFNVVTADKLKDKLQMNIINRLEGMVPGLVFQNGEYYLRGMSTLRGGPTRNEPLLVVDGLPFEGNISSINPSVVKNITFLKDAAAASIYGARAANGVIVITTIDGKGNGKTSVQYDASIKFTPAPNMSGLHRLNSRELVDLQKDGFKYDPGQYAYLDPRERVNPVLELLYKNRAGMIDNNELEKGLEVYRNLDNRKELEDFYTKTGVRHQHNVSILGGNWANRYAVSLNYDGNSYNARYLSSERYGFSLRDNIGFFRWLNADLSVTGSFSRDKGDTGMGQFTDIYHNYPSYTMFRDKNGTPINFPKYKSDFELERLKELGLMDESFNPITNRKEENFITKDQYYKIQLGLNFKIAKGLNFDIRFQTENTVSKTTEFHSAESYYVRNMINDAAQYNTMRKTLTLNVPKGAQMGEYRSDMSAYTLRAQLNFSKEFGKNSITAIAGGERRQKKSTGTSVYYMGFDESSLGYKPVNPLTLSSLMRTESLNGYFMWQSIYNNYITDVENRFVSFYSNAAYSFDNRYDITGSIRVDQSNLFGTDPKFQYRPLWSVGGAWHIMREKFWKGKASWIDNLTLRLTYGIGGNIPKDAGPYLTLEAARYNQWSRDFASAIKNPPNPTLRWEKTATTNIGVDFAFFGNRITGALEFYNKRSNDLLANREADPTLGWRRVTLNYGTMYNRGIEFMLSSNNIRTTDFSWSTTLNFGYNKNKLIDIDDSDINVFGITSGNASVKGYPLGAIFSFRYAGLNGTDGTPQYYVDGGSRVAKEVTSLDDLVYSGTRIPKYNGSLTNIFTYKNFNLSIMFVYYGGHVLRGEAAPFLSVAPTTNVNRDILNRWQQPGDEKRANVTPAFTGYSLDVTTVRHPWYAADVHVIKGDYVKLRDLSLTYNFDKQLIGKWGFSNLALILQVQNLLTWCANNEGIDPEALGTFGYGWGQRGIPNPTTWSIGLSAKF</sequence>
<evidence type="ECO:0000259" key="10">
    <source>
        <dbReference type="Pfam" id="PF00593"/>
    </source>
</evidence>
<feature type="domain" description="TonB-dependent receptor-like beta-barrel" evidence="10">
    <location>
        <begin position="493"/>
        <end position="1062"/>
    </location>
</feature>
<dbReference type="Pfam" id="PF00593">
    <property type="entry name" value="TonB_dep_Rec_b-barrel"/>
    <property type="match status" value="1"/>
</dbReference>
<reference evidence="12 13" key="1">
    <citation type="submission" date="2009-12" db="EMBL/GenBank/DDBJ databases">
        <title>Genome Sequence of Prevotella timonensis CRIS 5C-B1.</title>
        <authorList>
            <person name="Durkin A.S."/>
            <person name="Madupu R."/>
            <person name="Torralba M."/>
            <person name="Methe B."/>
            <person name="Sutton G."/>
            <person name="Strausberg R.L."/>
            <person name="Nelson K.E."/>
        </authorList>
    </citation>
    <scope>NUCLEOTIDE SEQUENCE [LARGE SCALE GENOMIC DNA]</scope>
    <source>
        <strain evidence="12 13">CRIS 5C-B1</strain>
    </source>
</reference>
<dbReference type="InterPro" id="IPR037066">
    <property type="entry name" value="Plug_dom_sf"/>
</dbReference>
<evidence type="ECO:0000256" key="2">
    <source>
        <dbReference type="ARBA" id="ARBA00022448"/>
    </source>
</evidence>
<dbReference type="InterPro" id="IPR023997">
    <property type="entry name" value="TonB-dep_OMP_SusC/RagA_CS"/>
</dbReference>
<dbReference type="Pfam" id="PF13715">
    <property type="entry name" value="CarbopepD_reg_2"/>
    <property type="match status" value="1"/>
</dbReference>
<keyword evidence="3 8" id="KW-1134">Transmembrane beta strand</keyword>
<dbReference type="SUPFAM" id="SSF49464">
    <property type="entry name" value="Carboxypeptidase regulatory domain-like"/>
    <property type="match status" value="1"/>
</dbReference>
<name>D1W156_9BACT</name>
<gene>
    <name evidence="12" type="primary">tonB</name>
    <name evidence="12" type="ORF">HMPREF9019_1705</name>
</gene>
<keyword evidence="5 9" id="KW-0798">TonB box</keyword>
<evidence type="ECO:0000256" key="7">
    <source>
        <dbReference type="ARBA" id="ARBA00023237"/>
    </source>
</evidence>
<dbReference type="AlphaFoldDB" id="D1W156"/>
<keyword evidence="7 8" id="KW-0998">Cell outer membrane</keyword>
<dbReference type="Proteomes" id="UP000004001">
    <property type="component" value="Unassembled WGS sequence"/>
</dbReference>
<evidence type="ECO:0000256" key="4">
    <source>
        <dbReference type="ARBA" id="ARBA00022692"/>
    </source>
</evidence>
<accession>D1W156</accession>
<keyword evidence="13" id="KW-1185">Reference proteome</keyword>
<proteinExistence type="inferred from homology"/>
<dbReference type="GO" id="GO:0009279">
    <property type="term" value="C:cell outer membrane"/>
    <property type="evidence" value="ECO:0007669"/>
    <property type="project" value="UniProtKB-SubCell"/>
</dbReference>
<feature type="domain" description="TonB-dependent receptor plug" evidence="11">
    <location>
        <begin position="151"/>
        <end position="252"/>
    </location>
</feature>
<keyword evidence="4 8" id="KW-0812">Transmembrane</keyword>
<evidence type="ECO:0000313" key="13">
    <source>
        <dbReference type="Proteomes" id="UP000004001"/>
    </source>
</evidence>
<evidence type="ECO:0000256" key="1">
    <source>
        <dbReference type="ARBA" id="ARBA00004571"/>
    </source>
</evidence>
<dbReference type="eggNOG" id="COG1629">
    <property type="taxonomic scope" value="Bacteria"/>
</dbReference>
<evidence type="ECO:0000259" key="11">
    <source>
        <dbReference type="Pfam" id="PF07715"/>
    </source>
</evidence>
<organism evidence="12 13">
    <name type="scientific">Hoylesella timonensis CRIS 5C-B1</name>
    <dbReference type="NCBI Taxonomy" id="679189"/>
    <lineage>
        <taxon>Bacteria</taxon>
        <taxon>Pseudomonadati</taxon>
        <taxon>Bacteroidota</taxon>
        <taxon>Bacteroidia</taxon>
        <taxon>Bacteroidales</taxon>
        <taxon>Prevotellaceae</taxon>
        <taxon>Hoylesella</taxon>
    </lineage>
</organism>
<dbReference type="Gene3D" id="2.60.40.1120">
    <property type="entry name" value="Carboxypeptidase-like, regulatory domain"/>
    <property type="match status" value="1"/>
</dbReference>
<keyword evidence="2 8" id="KW-0813">Transport</keyword>
<dbReference type="NCBIfam" id="TIGR04057">
    <property type="entry name" value="SusC_RagA_signa"/>
    <property type="match status" value="1"/>
</dbReference>
<evidence type="ECO:0000256" key="8">
    <source>
        <dbReference type="PROSITE-ProRule" id="PRU01360"/>
    </source>
</evidence>
<dbReference type="Gene3D" id="2.170.130.10">
    <property type="entry name" value="TonB-dependent receptor, plug domain"/>
    <property type="match status" value="1"/>
</dbReference>
<protein>
    <submittedName>
        <fullName evidence="12">TonB-linked outer membrane protein, SusC/RagA family</fullName>
    </submittedName>
</protein>
<dbReference type="Pfam" id="PF07715">
    <property type="entry name" value="Plug"/>
    <property type="match status" value="1"/>
</dbReference>
<evidence type="ECO:0000313" key="12">
    <source>
        <dbReference type="EMBL" id="EFA96907.1"/>
    </source>
</evidence>
<comment type="similarity">
    <text evidence="8 9">Belongs to the TonB-dependent receptor family.</text>
</comment>
<evidence type="ECO:0000256" key="3">
    <source>
        <dbReference type="ARBA" id="ARBA00022452"/>
    </source>
</evidence>
<comment type="subcellular location">
    <subcellularLocation>
        <location evidence="1 8">Cell outer membrane</location>
        <topology evidence="1 8">Multi-pass membrane protein</topology>
    </subcellularLocation>
</comment>
<dbReference type="InterPro" id="IPR000531">
    <property type="entry name" value="Beta-barrel_TonB"/>
</dbReference>
<evidence type="ECO:0000256" key="9">
    <source>
        <dbReference type="RuleBase" id="RU003357"/>
    </source>
</evidence>
<dbReference type="PROSITE" id="PS52016">
    <property type="entry name" value="TONB_DEPENDENT_REC_3"/>
    <property type="match status" value="1"/>
</dbReference>
<comment type="caution">
    <text evidence="12">The sequence shown here is derived from an EMBL/GenBank/DDBJ whole genome shotgun (WGS) entry which is preliminary data.</text>
</comment>
<dbReference type="InterPro" id="IPR023996">
    <property type="entry name" value="TonB-dep_OMP_SusC/RagA"/>
</dbReference>
<keyword evidence="6 8" id="KW-0472">Membrane</keyword>